<proteinExistence type="predicted"/>
<organism evidence="1 2">
    <name type="scientific">Erwinia tracheiphila</name>
    <dbReference type="NCBI Taxonomy" id="65700"/>
    <lineage>
        <taxon>Bacteria</taxon>
        <taxon>Pseudomonadati</taxon>
        <taxon>Pseudomonadota</taxon>
        <taxon>Gammaproteobacteria</taxon>
        <taxon>Enterobacterales</taxon>
        <taxon>Erwiniaceae</taxon>
        <taxon>Erwinia</taxon>
    </lineage>
</organism>
<evidence type="ECO:0000313" key="1">
    <source>
        <dbReference type="EMBL" id="KKF35436.1"/>
    </source>
</evidence>
<accession>A0A0M2KER1</accession>
<keyword evidence="2" id="KW-1185">Reference proteome</keyword>
<name>A0A0M2KER1_9GAMM</name>
<evidence type="ECO:0000313" key="2">
    <source>
        <dbReference type="Proteomes" id="UP000033924"/>
    </source>
</evidence>
<dbReference type="EMBL" id="JXNU01000003">
    <property type="protein sequence ID" value="KKF35436.1"/>
    <property type="molecule type" value="Genomic_DNA"/>
</dbReference>
<dbReference type="PATRIC" id="fig|65700.7.peg.2125"/>
<protein>
    <recommendedName>
        <fullName evidence="3">Shiga toxin A subunit</fullName>
    </recommendedName>
</protein>
<dbReference type="AlphaFoldDB" id="A0A0M2KER1"/>
<comment type="caution">
    <text evidence="1">The sequence shown here is derived from an EMBL/GenBank/DDBJ whole genome shotgun (WGS) entry which is preliminary data.</text>
</comment>
<dbReference type="Proteomes" id="UP000033924">
    <property type="component" value="Unassembled WGS sequence"/>
</dbReference>
<dbReference type="RefSeq" id="WP_016190239.1">
    <property type="nucleotide sequence ID" value="NZ_CP089940.1"/>
</dbReference>
<reference evidence="1 2" key="1">
    <citation type="submission" date="2015-01" db="EMBL/GenBank/DDBJ databases">
        <title>Erwinia tracheiphila.</title>
        <authorList>
            <person name="Shapiro L.R."/>
        </authorList>
    </citation>
    <scope>NUCLEOTIDE SEQUENCE [LARGE SCALE GENOMIC DNA]</scope>
    <source>
        <strain evidence="1 2">BuffGH</strain>
    </source>
</reference>
<gene>
    <name evidence="1" type="ORF">SY86_08390</name>
</gene>
<sequence>MHYFEIKISGSIMGQWRQGAYCKMIKAIVFSVMLLPALSPAMTHPCVVIGRSVDMSLVNAMRNDMGIGMKELDMDRTTLELLGQYPLDATFSGWLADKGPTEFVKRKDLLAIYTQDNPVNLIVKHTYFNHKNHKNHKNIFIGSHIVNDDECSVKFTGYIVVKREF</sequence>
<evidence type="ECO:0008006" key="3">
    <source>
        <dbReference type="Google" id="ProtNLM"/>
    </source>
</evidence>